<gene>
    <name evidence="1" type="ORF">CIPAW_16G056100</name>
</gene>
<comment type="caution">
    <text evidence="1">The sequence shown here is derived from an EMBL/GenBank/DDBJ whole genome shotgun (WGS) entry which is preliminary data.</text>
</comment>
<reference evidence="1" key="1">
    <citation type="submission" date="2020-12" db="EMBL/GenBank/DDBJ databases">
        <title>WGS assembly of Carya illinoinensis cv. Pawnee.</title>
        <authorList>
            <person name="Platts A."/>
            <person name="Shu S."/>
            <person name="Wright S."/>
            <person name="Barry K."/>
            <person name="Edger P."/>
            <person name="Pires J.C."/>
            <person name="Schmutz J."/>
        </authorList>
    </citation>
    <scope>NUCLEOTIDE SEQUENCE</scope>
    <source>
        <tissue evidence="1">Leaf</tissue>
    </source>
</reference>
<protein>
    <submittedName>
        <fullName evidence="1">Uncharacterized protein</fullName>
    </submittedName>
</protein>
<evidence type="ECO:0000313" key="1">
    <source>
        <dbReference type="EMBL" id="KAG6624867.1"/>
    </source>
</evidence>
<name>A0A8T1N749_CARIL</name>
<keyword evidence="2" id="KW-1185">Reference proteome</keyword>
<proteinExistence type="predicted"/>
<accession>A0A8T1N749</accession>
<organism evidence="1 2">
    <name type="scientific">Carya illinoinensis</name>
    <name type="common">Pecan</name>
    <dbReference type="NCBI Taxonomy" id="32201"/>
    <lineage>
        <taxon>Eukaryota</taxon>
        <taxon>Viridiplantae</taxon>
        <taxon>Streptophyta</taxon>
        <taxon>Embryophyta</taxon>
        <taxon>Tracheophyta</taxon>
        <taxon>Spermatophyta</taxon>
        <taxon>Magnoliopsida</taxon>
        <taxon>eudicotyledons</taxon>
        <taxon>Gunneridae</taxon>
        <taxon>Pentapetalae</taxon>
        <taxon>rosids</taxon>
        <taxon>fabids</taxon>
        <taxon>Fagales</taxon>
        <taxon>Juglandaceae</taxon>
        <taxon>Carya</taxon>
    </lineage>
</organism>
<dbReference type="EMBL" id="CM031824">
    <property type="protein sequence ID" value="KAG6624867.1"/>
    <property type="molecule type" value="Genomic_DNA"/>
</dbReference>
<dbReference type="AlphaFoldDB" id="A0A8T1N749"/>
<evidence type="ECO:0000313" key="2">
    <source>
        <dbReference type="Proteomes" id="UP000811609"/>
    </source>
</evidence>
<dbReference type="Proteomes" id="UP000811609">
    <property type="component" value="Chromosome 16"/>
</dbReference>
<sequence>MFRNQKRSTMKQIKILDWQAYTIEQEISDLDLKKREKKGTHQQPQEYTANQREISLFYLHFNKQKIEEPIHSPKKIRYKKGKIRKKERTVARYPNQKPAIFV</sequence>